<dbReference type="PANTHER" id="PTHR30273">
    <property type="entry name" value="PERIPLASMIC SIGNAL SENSOR AND SIGMA FACTOR ACTIVATOR FECR-RELATED"/>
    <property type="match status" value="1"/>
</dbReference>
<reference evidence="4 5" key="1">
    <citation type="submission" date="2016-11" db="EMBL/GenBank/DDBJ databases">
        <authorList>
            <person name="Jaros S."/>
            <person name="Januszkiewicz K."/>
            <person name="Wedrychowicz H."/>
        </authorList>
    </citation>
    <scope>NUCLEOTIDE SEQUENCE [LARGE SCALE GENOMIC DNA]</scope>
    <source>
        <strain evidence="4 5">CGMCC 1.12145</strain>
    </source>
</reference>
<feature type="transmembrane region" description="Helical" evidence="1">
    <location>
        <begin position="84"/>
        <end position="104"/>
    </location>
</feature>
<evidence type="ECO:0000256" key="1">
    <source>
        <dbReference type="SAM" id="Phobius"/>
    </source>
</evidence>
<evidence type="ECO:0000313" key="5">
    <source>
        <dbReference type="Proteomes" id="UP000182248"/>
    </source>
</evidence>
<dbReference type="GO" id="GO:0016989">
    <property type="term" value="F:sigma factor antagonist activity"/>
    <property type="evidence" value="ECO:0007669"/>
    <property type="project" value="TreeGrafter"/>
</dbReference>
<dbReference type="Pfam" id="PF04773">
    <property type="entry name" value="FecR"/>
    <property type="match status" value="1"/>
</dbReference>
<keyword evidence="1" id="KW-0472">Membrane</keyword>
<evidence type="ECO:0000313" key="4">
    <source>
        <dbReference type="EMBL" id="SFW62981.1"/>
    </source>
</evidence>
<dbReference type="Gene3D" id="2.60.120.1440">
    <property type="match status" value="1"/>
</dbReference>
<gene>
    <name evidence="4" type="ORF">SAMN02927921_02843</name>
</gene>
<dbReference type="InterPro" id="IPR006860">
    <property type="entry name" value="FecR"/>
</dbReference>
<dbReference type="AlphaFoldDB" id="A0A1K1QT92"/>
<dbReference type="RefSeq" id="WP_072318049.1">
    <property type="nucleotide sequence ID" value="NZ_FPJE01000015.1"/>
</dbReference>
<dbReference type="Proteomes" id="UP000182248">
    <property type="component" value="Unassembled WGS sequence"/>
</dbReference>
<proteinExistence type="predicted"/>
<evidence type="ECO:0000259" key="3">
    <source>
        <dbReference type="Pfam" id="PF16344"/>
    </source>
</evidence>
<keyword evidence="5" id="KW-1185">Reference proteome</keyword>
<name>A0A1K1QT92_9FLAO</name>
<feature type="domain" description="Protein FecR C-terminal" evidence="3">
    <location>
        <begin position="309"/>
        <end position="378"/>
    </location>
</feature>
<organism evidence="4 5">
    <name type="scientific">Sinomicrobium oceani</name>
    <dbReference type="NCBI Taxonomy" id="1150368"/>
    <lineage>
        <taxon>Bacteria</taxon>
        <taxon>Pseudomonadati</taxon>
        <taxon>Bacteroidota</taxon>
        <taxon>Flavobacteriia</taxon>
        <taxon>Flavobacteriales</taxon>
        <taxon>Flavobacteriaceae</taxon>
        <taxon>Sinomicrobium</taxon>
    </lineage>
</organism>
<dbReference type="Gene3D" id="3.55.50.30">
    <property type="match status" value="1"/>
</dbReference>
<evidence type="ECO:0000259" key="2">
    <source>
        <dbReference type="Pfam" id="PF04773"/>
    </source>
</evidence>
<keyword evidence="1" id="KW-0812">Transmembrane</keyword>
<dbReference type="PANTHER" id="PTHR30273:SF2">
    <property type="entry name" value="PROTEIN FECR"/>
    <property type="match status" value="1"/>
</dbReference>
<keyword evidence="1" id="KW-1133">Transmembrane helix</keyword>
<dbReference type="InterPro" id="IPR032508">
    <property type="entry name" value="FecR_C"/>
</dbReference>
<dbReference type="STRING" id="1150368.SAMN02927921_02843"/>
<dbReference type="InterPro" id="IPR012373">
    <property type="entry name" value="Ferrdict_sens_TM"/>
</dbReference>
<protein>
    <submittedName>
        <fullName evidence="4">FecR family protein</fullName>
    </submittedName>
</protein>
<sequence>MHTDIEKIYLKVIQNHPLTFEERRLLVKKLRDDPGLKPFLLHLKDIHHEATALKTSDLDEKKALLALKQRMKPEPKKALRIRPWMRYAAILTGILITGYSWYLFHHTTESNTPKITLQLEDGSVRELDESTVNIITGNNGRAIVSQKKNTLHYDHVSQPGETSVLHNVLNVPKAKTFQLILSDGTRILLNSGSRIRYPEAFHPGEKRIVQLLDGEAYFTVRHDSLSPFIVRTGKIDVKVLGTEFNISAYTEDSLLHTVLVSGGVKVRSEGGTVRELVPNQIATYNRASEQLSVQQVTVTDHIAWVDGKMRFVDKPFGDILKTIERSYDVKIINRNKKLQHARFYGDFDIHKESVNDVLKVFATGRPFSYERNGNVITILPDADKKEHETLLPMP</sequence>
<accession>A0A1K1QT92</accession>
<feature type="domain" description="FecR protein" evidence="2">
    <location>
        <begin position="170"/>
        <end position="264"/>
    </location>
</feature>
<dbReference type="EMBL" id="FPJE01000015">
    <property type="protein sequence ID" value="SFW62981.1"/>
    <property type="molecule type" value="Genomic_DNA"/>
</dbReference>
<dbReference type="Pfam" id="PF16344">
    <property type="entry name" value="FecR_C"/>
    <property type="match status" value="1"/>
</dbReference>
<dbReference type="OrthoDB" id="649666at2"/>